<name>A0ACC1XNM9_MELAZ</name>
<evidence type="ECO:0000313" key="2">
    <source>
        <dbReference type="Proteomes" id="UP001164539"/>
    </source>
</evidence>
<gene>
    <name evidence="1" type="ORF">OWV82_015172</name>
</gene>
<comment type="caution">
    <text evidence="1">The sequence shown here is derived from an EMBL/GenBank/DDBJ whole genome shotgun (WGS) entry which is preliminary data.</text>
</comment>
<dbReference type="Proteomes" id="UP001164539">
    <property type="component" value="Chromosome 8"/>
</dbReference>
<sequence length="216" mass="23558">MLGWYRDPHSHRLVKGNSETFFGEEFVKAADNLGRVLAERKLHLVYGGGSLGLMGCVSTAAHVGGSEVVGIIPKALSTGNITGKTVGGELTVLTMHEQIAKMLDFADAFIALPGGFGTLEEIFQIASWAQLTIHQKPIGLLNINGFFNKLLSFLDHAVEQNFISQTARKLLISASTADELINQLQNFVHEPDPTMAGLEWSIESSKKRKLDLSLRL</sequence>
<protein>
    <submittedName>
        <fullName evidence="1">Cytokinin riboside 5'-monophosphate phosphoribohydrolase</fullName>
    </submittedName>
</protein>
<keyword evidence="2" id="KW-1185">Reference proteome</keyword>
<dbReference type="EMBL" id="CM051401">
    <property type="protein sequence ID" value="KAJ4713021.1"/>
    <property type="molecule type" value="Genomic_DNA"/>
</dbReference>
<evidence type="ECO:0000313" key="1">
    <source>
        <dbReference type="EMBL" id="KAJ4713021.1"/>
    </source>
</evidence>
<accession>A0ACC1XNM9</accession>
<proteinExistence type="predicted"/>
<organism evidence="1 2">
    <name type="scientific">Melia azedarach</name>
    <name type="common">Chinaberry tree</name>
    <dbReference type="NCBI Taxonomy" id="155640"/>
    <lineage>
        <taxon>Eukaryota</taxon>
        <taxon>Viridiplantae</taxon>
        <taxon>Streptophyta</taxon>
        <taxon>Embryophyta</taxon>
        <taxon>Tracheophyta</taxon>
        <taxon>Spermatophyta</taxon>
        <taxon>Magnoliopsida</taxon>
        <taxon>eudicotyledons</taxon>
        <taxon>Gunneridae</taxon>
        <taxon>Pentapetalae</taxon>
        <taxon>rosids</taxon>
        <taxon>malvids</taxon>
        <taxon>Sapindales</taxon>
        <taxon>Meliaceae</taxon>
        <taxon>Melia</taxon>
    </lineage>
</organism>
<reference evidence="1 2" key="1">
    <citation type="journal article" date="2023" name="Science">
        <title>Complex scaffold remodeling in plant triterpene biosynthesis.</title>
        <authorList>
            <person name="De La Pena R."/>
            <person name="Hodgson H."/>
            <person name="Liu J.C."/>
            <person name="Stephenson M.J."/>
            <person name="Martin A.C."/>
            <person name="Owen C."/>
            <person name="Harkess A."/>
            <person name="Leebens-Mack J."/>
            <person name="Jimenez L.E."/>
            <person name="Osbourn A."/>
            <person name="Sattely E.S."/>
        </authorList>
    </citation>
    <scope>NUCLEOTIDE SEQUENCE [LARGE SCALE GENOMIC DNA]</scope>
    <source>
        <strain evidence="2">cv. JPN11</strain>
        <tissue evidence="1">Leaf</tissue>
    </source>
</reference>